<evidence type="ECO:0000313" key="1">
    <source>
        <dbReference type="EMBL" id="CRL44918.1"/>
    </source>
</evidence>
<name>A0A193QII1_SODGM</name>
<proteinExistence type="predicted"/>
<dbReference type="AlphaFoldDB" id="A0A193QII1"/>
<dbReference type="EMBL" id="LN854557">
    <property type="protein sequence ID" value="CRL44918.1"/>
    <property type="molecule type" value="Genomic_DNA"/>
</dbReference>
<reference evidence="1 2" key="1">
    <citation type="submission" date="2015-05" db="EMBL/GenBank/DDBJ databases">
        <authorList>
            <person name="Goodhead I."/>
        </authorList>
    </citation>
    <scope>NUCLEOTIDE SEQUENCE [LARGE SCALE GENOMIC DNA]</scope>
    <source>
        <strain evidence="2">morsitans</strain>
    </source>
</reference>
<gene>
    <name evidence="1" type="ORF">SGGMMB4_02328</name>
</gene>
<dbReference type="Proteomes" id="UP000245838">
    <property type="component" value="Chromosome sggmmb4_Chromosome"/>
</dbReference>
<protein>
    <submittedName>
        <fullName evidence="1">Uncharacterized protein</fullName>
    </submittedName>
</protein>
<evidence type="ECO:0000313" key="2">
    <source>
        <dbReference type="Proteomes" id="UP000245838"/>
    </source>
</evidence>
<accession>A0A193QII1</accession>
<organism evidence="1 2">
    <name type="scientific">Sodalis glossinidius (strain morsitans)</name>
    <dbReference type="NCBI Taxonomy" id="343509"/>
    <lineage>
        <taxon>Bacteria</taxon>
        <taxon>Pseudomonadati</taxon>
        <taxon>Pseudomonadota</taxon>
        <taxon>Gammaproteobacteria</taxon>
        <taxon>Enterobacterales</taxon>
        <taxon>Bruguierivoracaceae</taxon>
        <taxon>Sodalis</taxon>
    </lineage>
</organism>
<sequence>MLYSENTLIFTAKGQHVRYKGTHPDLYWEAMRVG</sequence>